<keyword evidence="1" id="KW-0472">Membrane</keyword>
<keyword evidence="1" id="KW-1133">Transmembrane helix</keyword>
<accession>A0A8H5TUN9</accession>
<evidence type="ECO:0000313" key="3">
    <source>
        <dbReference type="Proteomes" id="UP000567885"/>
    </source>
</evidence>
<feature type="transmembrane region" description="Helical" evidence="1">
    <location>
        <begin position="116"/>
        <end position="134"/>
    </location>
</feature>
<evidence type="ECO:0000313" key="2">
    <source>
        <dbReference type="EMBL" id="KAF5675957.1"/>
    </source>
</evidence>
<keyword evidence="1" id="KW-0812">Transmembrane</keyword>
<dbReference type="Proteomes" id="UP000567885">
    <property type="component" value="Unassembled WGS sequence"/>
</dbReference>
<protein>
    <recommendedName>
        <fullName evidence="4">TLC domain-containing protein</fullName>
    </recommendedName>
</protein>
<reference evidence="2 3" key="1">
    <citation type="submission" date="2020-05" db="EMBL/GenBank/DDBJ databases">
        <title>Identification and distribution of gene clusters putatively required for synthesis of sphingolipid metabolism inhibitors in phylogenetically diverse species of the filamentous fungus Fusarium.</title>
        <authorList>
            <person name="Kim H.-S."/>
            <person name="Busman M."/>
            <person name="Brown D.W."/>
            <person name="Divon H."/>
            <person name="Uhlig S."/>
            <person name="Proctor R.H."/>
        </authorList>
    </citation>
    <scope>NUCLEOTIDE SEQUENCE [LARGE SCALE GENOMIC DNA]</scope>
    <source>
        <strain evidence="2 3">NRRL 20693</strain>
    </source>
</reference>
<dbReference type="OrthoDB" id="5134073at2759"/>
<gene>
    <name evidence="2" type="ORF">FHETE_2347</name>
</gene>
<organism evidence="2 3">
    <name type="scientific">Fusarium heterosporum</name>
    <dbReference type="NCBI Taxonomy" id="42747"/>
    <lineage>
        <taxon>Eukaryota</taxon>
        <taxon>Fungi</taxon>
        <taxon>Dikarya</taxon>
        <taxon>Ascomycota</taxon>
        <taxon>Pezizomycotina</taxon>
        <taxon>Sordariomycetes</taxon>
        <taxon>Hypocreomycetidae</taxon>
        <taxon>Hypocreales</taxon>
        <taxon>Nectriaceae</taxon>
        <taxon>Fusarium</taxon>
        <taxon>Fusarium heterosporum species complex</taxon>
    </lineage>
</organism>
<feature type="transmembrane region" description="Helical" evidence="1">
    <location>
        <begin position="51"/>
        <end position="76"/>
    </location>
</feature>
<dbReference type="EMBL" id="JAAGWQ010000036">
    <property type="protein sequence ID" value="KAF5675957.1"/>
    <property type="molecule type" value="Genomic_DNA"/>
</dbReference>
<sequence length="181" mass="20651">MEHLSGPVLLSGFLLSSIVYSVVFVVVDSLFRRFAPSFYERLKLKDEVRALNPILLAMVRIAIGVTTTLPSCVQAARTTPWGVDQPLNTAGQVCVVSQLAVWSNELFPVRMYSQELFIHHILCLFSAANIILSPPMHQIKPLYMYYASMDVRVDVLRLFWFYNALDILSYWKRLLHSGTRV</sequence>
<evidence type="ECO:0000256" key="1">
    <source>
        <dbReference type="SAM" id="Phobius"/>
    </source>
</evidence>
<proteinExistence type="predicted"/>
<name>A0A8H5TUN9_FUSHE</name>
<comment type="caution">
    <text evidence="2">The sequence shown here is derived from an EMBL/GenBank/DDBJ whole genome shotgun (WGS) entry which is preliminary data.</text>
</comment>
<feature type="transmembrane region" description="Helical" evidence="1">
    <location>
        <begin position="12"/>
        <end position="31"/>
    </location>
</feature>
<evidence type="ECO:0008006" key="4">
    <source>
        <dbReference type="Google" id="ProtNLM"/>
    </source>
</evidence>
<keyword evidence="3" id="KW-1185">Reference proteome</keyword>
<dbReference type="AlphaFoldDB" id="A0A8H5TUN9"/>